<sequence length="107" mass="12087">MRLLKYEEDGDLNIIDFDDNTIPPYAILSHTWGADAEVTFADPVTGDGMAKRGYEKIHFCGQQARQDGLQYFWVTHAASIRQTRLSPPTPSDSCFAGTRTRRSVMFI</sequence>
<proteinExistence type="predicted"/>
<dbReference type="AlphaFoldDB" id="A0A6A5VSR6"/>
<dbReference type="PANTHER" id="PTHR10622:SF10">
    <property type="entry name" value="HET DOMAIN-CONTAINING PROTEIN"/>
    <property type="match status" value="1"/>
</dbReference>
<accession>A0A6A5VSR6</accession>
<name>A0A6A5VSR6_9PLEO</name>
<dbReference type="PANTHER" id="PTHR10622">
    <property type="entry name" value="HET DOMAIN-CONTAINING PROTEIN"/>
    <property type="match status" value="1"/>
</dbReference>
<evidence type="ECO:0008006" key="3">
    <source>
        <dbReference type="Google" id="ProtNLM"/>
    </source>
</evidence>
<dbReference type="OrthoDB" id="674604at2759"/>
<evidence type="ECO:0000313" key="2">
    <source>
        <dbReference type="Proteomes" id="UP000800036"/>
    </source>
</evidence>
<organism evidence="1 2">
    <name type="scientific">Bimuria novae-zelandiae CBS 107.79</name>
    <dbReference type="NCBI Taxonomy" id="1447943"/>
    <lineage>
        <taxon>Eukaryota</taxon>
        <taxon>Fungi</taxon>
        <taxon>Dikarya</taxon>
        <taxon>Ascomycota</taxon>
        <taxon>Pezizomycotina</taxon>
        <taxon>Dothideomycetes</taxon>
        <taxon>Pleosporomycetidae</taxon>
        <taxon>Pleosporales</taxon>
        <taxon>Massarineae</taxon>
        <taxon>Didymosphaeriaceae</taxon>
        <taxon>Bimuria</taxon>
    </lineage>
</organism>
<reference evidence="1" key="1">
    <citation type="journal article" date="2020" name="Stud. Mycol.">
        <title>101 Dothideomycetes genomes: a test case for predicting lifestyles and emergence of pathogens.</title>
        <authorList>
            <person name="Haridas S."/>
            <person name="Albert R."/>
            <person name="Binder M."/>
            <person name="Bloem J."/>
            <person name="Labutti K."/>
            <person name="Salamov A."/>
            <person name="Andreopoulos B."/>
            <person name="Baker S."/>
            <person name="Barry K."/>
            <person name="Bills G."/>
            <person name="Bluhm B."/>
            <person name="Cannon C."/>
            <person name="Castanera R."/>
            <person name="Culley D."/>
            <person name="Daum C."/>
            <person name="Ezra D."/>
            <person name="Gonzalez J."/>
            <person name="Henrissat B."/>
            <person name="Kuo A."/>
            <person name="Liang C."/>
            <person name="Lipzen A."/>
            <person name="Lutzoni F."/>
            <person name="Magnuson J."/>
            <person name="Mondo S."/>
            <person name="Nolan M."/>
            <person name="Ohm R."/>
            <person name="Pangilinan J."/>
            <person name="Park H.-J."/>
            <person name="Ramirez L."/>
            <person name="Alfaro M."/>
            <person name="Sun H."/>
            <person name="Tritt A."/>
            <person name="Yoshinaga Y."/>
            <person name="Zwiers L.-H."/>
            <person name="Turgeon B."/>
            <person name="Goodwin S."/>
            <person name="Spatafora J."/>
            <person name="Crous P."/>
            <person name="Grigoriev I."/>
        </authorList>
    </citation>
    <scope>NUCLEOTIDE SEQUENCE</scope>
    <source>
        <strain evidence="1">CBS 107.79</strain>
    </source>
</reference>
<keyword evidence="2" id="KW-1185">Reference proteome</keyword>
<gene>
    <name evidence="1" type="ORF">BU23DRAFT_636813</name>
</gene>
<evidence type="ECO:0000313" key="1">
    <source>
        <dbReference type="EMBL" id="KAF1979639.1"/>
    </source>
</evidence>
<protein>
    <recommendedName>
        <fullName evidence="3">Heterokaryon incompatibility domain-containing protein</fullName>
    </recommendedName>
</protein>
<dbReference type="EMBL" id="ML976657">
    <property type="protein sequence ID" value="KAF1979639.1"/>
    <property type="molecule type" value="Genomic_DNA"/>
</dbReference>
<dbReference type="Proteomes" id="UP000800036">
    <property type="component" value="Unassembled WGS sequence"/>
</dbReference>